<feature type="chain" id="PRO_5047111079" evidence="2">
    <location>
        <begin position="30"/>
        <end position="195"/>
    </location>
</feature>
<evidence type="ECO:0000313" key="6">
    <source>
        <dbReference type="Proteomes" id="UP000635278"/>
    </source>
</evidence>
<dbReference type="Pfam" id="PF10531">
    <property type="entry name" value="SLBB"/>
    <property type="match status" value="1"/>
</dbReference>
<dbReference type="RefSeq" id="WP_173582040.1">
    <property type="nucleotide sequence ID" value="NZ_WOTB01000003.1"/>
</dbReference>
<feature type="signal peptide" evidence="2">
    <location>
        <begin position="1"/>
        <end position="29"/>
    </location>
</feature>
<dbReference type="PANTHER" id="PTHR33619:SF3">
    <property type="entry name" value="POLYSACCHARIDE EXPORT PROTEIN GFCE-RELATED"/>
    <property type="match status" value="1"/>
</dbReference>
<dbReference type="Proteomes" id="UP000635278">
    <property type="component" value="Unassembled WGS sequence"/>
</dbReference>
<evidence type="ECO:0000259" key="3">
    <source>
        <dbReference type="Pfam" id="PF02563"/>
    </source>
</evidence>
<accession>A0ABX0JK23</accession>
<gene>
    <name evidence="5" type="ORF">GOB93_02945</name>
</gene>
<sequence length="195" mass="21279">MAASGFSFRRIRRSVVPMGCIALSLAACADGSGLRPVPHYDPGQYTLGVDDQIRVITYGQDQLSSDFRIDSNGKVAFPLTDGLQAAGLTTGQFADEVRGALEKSRMLRDPKVSVEITAYRMIAVLGEVARPGQYPYQPGMTMLTAVAAAGGFTYRSLESRAYVVRQEGDHTVVGKLKPQDYVKPGDVLKIYERHF</sequence>
<dbReference type="InterPro" id="IPR003715">
    <property type="entry name" value="Poly_export_N"/>
</dbReference>
<dbReference type="Gene3D" id="3.10.560.10">
    <property type="entry name" value="Outer membrane lipoprotein wza domain like"/>
    <property type="match status" value="1"/>
</dbReference>
<evidence type="ECO:0000259" key="4">
    <source>
        <dbReference type="Pfam" id="PF10531"/>
    </source>
</evidence>
<feature type="domain" description="Soluble ligand binding" evidence="4">
    <location>
        <begin position="121"/>
        <end position="169"/>
    </location>
</feature>
<keyword evidence="6" id="KW-1185">Reference proteome</keyword>
<dbReference type="InterPro" id="IPR049712">
    <property type="entry name" value="Poly_export"/>
</dbReference>
<name>A0ABX0JK23_9PROT</name>
<evidence type="ECO:0000256" key="1">
    <source>
        <dbReference type="ARBA" id="ARBA00022729"/>
    </source>
</evidence>
<dbReference type="EMBL" id="WOTB01000003">
    <property type="protein sequence ID" value="NHN83597.1"/>
    <property type="molecule type" value="Genomic_DNA"/>
</dbReference>
<dbReference type="InterPro" id="IPR019554">
    <property type="entry name" value="Soluble_ligand-bd"/>
</dbReference>
<proteinExistence type="predicted"/>
<protein>
    <submittedName>
        <fullName evidence="5">Polysaccharide export protein</fullName>
    </submittedName>
</protein>
<reference evidence="5 6" key="1">
    <citation type="journal article" date="2020" name="Int. J. Syst. Evol. Microbiol.">
        <title>Novel acetic acid bacteria from cider fermentations: Acetobacter conturbans sp. nov. and Acetobacter fallax sp. nov.</title>
        <authorList>
            <person name="Sombolestani A.S."/>
            <person name="Cleenwerck I."/>
            <person name="Cnockaert M."/>
            <person name="Borremans W."/>
            <person name="Wieme A.D."/>
            <person name="De Vuyst L."/>
            <person name="Vandamme P."/>
        </authorList>
    </citation>
    <scope>NUCLEOTIDE SEQUENCE [LARGE SCALE GENOMIC DNA]</scope>
    <source>
        <strain evidence="5 6">LMG 30640</strain>
    </source>
</reference>
<evidence type="ECO:0000313" key="5">
    <source>
        <dbReference type="EMBL" id="NHN83597.1"/>
    </source>
</evidence>
<feature type="domain" description="Polysaccharide export protein N-terminal" evidence="3">
    <location>
        <begin position="42"/>
        <end position="116"/>
    </location>
</feature>
<dbReference type="Pfam" id="PF02563">
    <property type="entry name" value="Poly_export"/>
    <property type="match status" value="1"/>
</dbReference>
<evidence type="ECO:0000256" key="2">
    <source>
        <dbReference type="SAM" id="SignalP"/>
    </source>
</evidence>
<comment type="caution">
    <text evidence="5">The sequence shown here is derived from an EMBL/GenBank/DDBJ whole genome shotgun (WGS) entry which is preliminary data.</text>
</comment>
<keyword evidence="1 2" id="KW-0732">Signal</keyword>
<dbReference type="Gene3D" id="3.30.1950.10">
    <property type="entry name" value="wza like domain"/>
    <property type="match status" value="1"/>
</dbReference>
<organism evidence="5 6">
    <name type="scientific">Acetobacter musti</name>
    <dbReference type="NCBI Taxonomy" id="864732"/>
    <lineage>
        <taxon>Bacteria</taxon>
        <taxon>Pseudomonadati</taxon>
        <taxon>Pseudomonadota</taxon>
        <taxon>Alphaproteobacteria</taxon>
        <taxon>Acetobacterales</taxon>
        <taxon>Acetobacteraceae</taxon>
        <taxon>Acetobacter</taxon>
    </lineage>
</organism>
<dbReference type="PANTHER" id="PTHR33619">
    <property type="entry name" value="POLYSACCHARIDE EXPORT PROTEIN GFCE-RELATED"/>
    <property type="match status" value="1"/>
</dbReference>